<dbReference type="PANTHER" id="PTHR11748:SF103">
    <property type="entry name" value="GLYCOLATE OXIDASE SUBUNIT GLCE"/>
    <property type="match status" value="1"/>
</dbReference>
<dbReference type="EMBL" id="JACIDC010000005">
    <property type="protein sequence ID" value="MBB4040023.1"/>
    <property type="molecule type" value="Genomic_DNA"/>
</dbReference>
<proteinExistence type="predicted"/>
<sequence length="394" mass="42100">MTTHLPRDEQDACIVIRDAADKGTLLNVSGNGTKAPMGRPNQTDASISSAAMTGITLYEPTELVISARSGTPVLEVMRVLAAKGQELPFEPMDYRALLGTRGEPTIGAVAAMNISGPRRIMAGAARDSLIGVRFVNGRGEVVKSGGRVMKNVTGLDLVKLMAGSWGTLGLLTEVTFKVLPKPERMATLVIRGLDDRQAVEALSQALGSPFDVTGAAHVPDRDRRGGSTLIRVEGFSGSVDYRMNELRRLLKRFRFMDLLEGNGAEALWQSVRDATVLTGQGERAVWRVSTAPTKGPDFAAHVAQALDAQWFYDWGGGLLWISTPVEGDAGAAVLREATRTFGGHATLVRAPAEVRSAVDVFEPQAEALMTLTKGIKASFDPSGILNPGRMYAGI</sequence>
<dbReference type="RefSeq" id="WP_027315363.1">
    <property type="nucleotide sequence ID" value="NZ_JACIDC010000005.1"/>
</dbReference>
<accession>A0A7W6N840</accession>
<feature type="domain" description="FAD-binding PCMH-type" evidence="3">
    <location>
        <begin position="1"/>
        <end position="181"/>
    </location>
</feature>
<dbReference type="NCBIfam" id="NF008439">
    <property type="entry name" value="PRK11282.1"/>
    <property type="match status" value="1"/>
</dbReference>
<dbReference type="SUPFAM" id="SSF55103">
    <property type="entry name" value="FAD-linked oxidases, C-terminal domain"/>
    <property type="match status" value="1"/>
</dbReference>
<dbReference type="InterPro" id="IPR016171">
    <property type="entry name" value="Vanillyl_alc_oxidase_C-sub2"/>
</dbReference>
<protein>
    <submittedName>
        <fullName evidence="4">Glycolate oxidase FAD binding subunit</fullName>
    </submittedName>
</protein>
<dbReference type="AlphaFoldDB" id="A0A7W6N840"/>
<dbReference type="PROSITE" id="PS51387">
    <property type="entry name" value="FAD_PCMH"/>
    <property type="match status" value="1"/>
</dbReference>
<dbReference type="InterPro" id="IPR016166">
    <property type="entry name" value="FAD-bd_PCMH"/>
</dbReference>
<dbReference type="InterPro" id="IPR016164">
    <property type="entry name" value="FAD-linked_Oxase-like_C"/>
</dbReference>
<dbReference type="SUPFAM" id="SSF56176">
    <property type="entry name" value="FAD-binding/transporter-associated domain-like"/>
    <property type="match status" value="1"/>
</dbReference>
<dbReference type="Gene3D" id="3.30.465.10">
    <property type="match status" value="1"/>
</dbReference>
<dbReference type="Pfam" id="PF01565">
    <property type="entry name" value="FAD_binding_4"/>
    <property type="match status" value="1"/>
</dbReference>
<comment type="caution">
    <text evidence="4">The sequence shown here is derived from an EMBL/GenBank/DDBJ whole genome shotgun (WGS) entry which is preliminary data.</text>
</comment>
<dbReference type="PANTHER" id="PTHR11748">
    <property type="entry name" value="D-LACTATE DEHYDROGENASE"/>
    <property type="match status" value="1"/>
</dbReference>
<dbReference type="GO" id="GO:0003824">
    <property type="term" value="F:catalytic activity"/>
    <property type="evidence" value="ECO:0007669"/>
    <property type="project" value="InterPro"/>
</dbReference>
<keyword evidence="5" id="KW-1185">Reference proteome</keyword>
<keyword evidence="1" id="KW-0285">Flavoprotein</keyword>
<evidence type="ECO:0000256" key="1">
    <source>
        <dbReference type="ARBA" id="ARBA00022630"/>
    </source>
</evidence>
<evidence type="ECO:0000313" key="5">
    <source>
        <dbReference type="Proteomes" id="UP000519439"/>
    </source>
</evidence>
<dbReference type="Proteomes" id="UP000519439">
    <property type="component" value="Unassembled WGS sequence"/>
</dbReference>
<evidence type="ECO:0000313" key="4">
    <source>
        <dbReference type="EMBL" id="MBB4040023.1"/>
    </source>
</evidence>
<dbReference type="InterPro" id="IPR036318">
    <property type="entry name" value="FAD-bd_PCMH-like_sf"/>
</dbReference>
<dbReference type="InterPro" id="IPR006094">
    <property type="entry name" value="Oxid_FAD_bind_N"/>
</dbReference>
<organism evidence="4 5">
    <name type="scientific">Microvirga flocculans</name>
    <dbReference type="NCBI Taxonomy" id="217168"/>
    <lineage>
        <taxon>Bacteria</taxon>
        <taxon>Pseudomonadati</taxon>
        <taxon>Pseudomonadota</taxon>
        <taxon>Alphaproteobacteria</taxon>
        <taxon>Hyphomicrobiales</taxon>
        <taxon>Methylobacteriaceae</taxon>
        <taxon>Microvirga</taxon>
    </lineage>
</organism>
<name>A0A7W6N840_9HYPH</name>
<keyword evidence="2" id="KW-0274">FAD</keyword>
<evidence type="ECO:0000256" key="2">
    <source>
        <dbReference type="ARBA" id="ARBA00022827"/>
    </source>
</evidence>
<reference evidence="4 5" key="1">
    <citation type="submission" date="2020-08" db="EMBL/GenBank/DDBJ databases">
        <title>Genomic Encyclopedia of Type Strains, Phase IV (KMG-IV): sequencing the most valuable type-strain genomes for metagenomic binning, comparative biology and taxonomic classification.</title>
        <authorList>
            <person name="Goeker M."/>
        </authorList>
    </citation>
    <scope>NUCLEOTIDE SEQUENCE [LARGE SCALE GENOMIC DNA]</scope>
    <source>
        <strain evidence="4 5">DSM 15743</strain>
    </source>
</reference>
<evidence type="ECO:0000259" key="3">
    <source>
        <dbReference type="PROSITE" id="PS51387"/>
    </source>
</evidence>
<gene>
    <name evidence="4" type="ORF">GGR34_001674</name>
</gene>
<dbReference type="GO" id="GO:0071949">
    <property type="term" value="F:FAD binding"/>
    <property type="evidence" value="ECO:0007669"/>
    <property type="project" value="InterPro"/>
</dbReference>
<dbReference type="InterPro" id="IPR016169">
    <property type="entry name" value="FAD-bd_PCMH_sub2"/>
</dbReference>
<dbReference type="Gene3D" id="1.10.45.10">
    <property type="entry name" value="Vanillyl-alcohol Oxidase, Chain A, domain 4"/>
    <property type="match status" value="1"/>
</dbReference>